<feature type="non-terminal residue" evidence="2">
    <location>
        <position position="66"/>
    </location>
</feature>
<organism evidence="2">
    <name type="scientific">Arion vulgaris</name>
    <dbReference type="NCBI Taxonomy" id="1028688"/>
    <lineage>
        <taxon>Eukaryota</taxon>
        <taxon>Metazoa</taxon>
        <taxon>Spiralia</taxon>
        <taxon>Lophotrochozoa</taxon>
        <taxon>Mollusca</taxon>
        <taxon>Gastropoda</taxon>
        <taxon>Heterobranchia</taxon>
        <taxon>Euthyneura</taxon>
        <taxon>Panpulmonata</taxon>
        <taxon>Eupulmonata</taxon>
        <taxon>Stylommatophora</taxon>
        <taxon>Helicina</taxon>
        <taxon>Arionoidea</taxon>
        <taxon>Arionidae</taxon>
        <taxon>Arion</taxon>
    </lineage>
</organism>
<keyword evidence="1" id="KW-0812">Transmembrane</keyword>
<gene>
    <name evidence="2" type="primary">ORF149278</name>
</gene>
<sequence length="66" mass="7675">MHETILRFTILFFFYISLWNFKNEKEVSKPELNKTTLSTPRGDYVLGCINAVWFRTGEEEGWGGGV</sequence>
<dbReference type="EMBL" id="HACG01038767">
    <property type="protein sequence ID" value="CEK85632.1"/>
    <property type="molecule type" value="Transcribed_RNA"/>
</dbReference>
<dbReference type="AlphaFoldDB" id="A0A0B7AYD6"/>
<name>A0A0B7AYD6_9EUPU</name>
<keyword evidence="1" id="KW-0472">Membrane</keyword>
<accession>A0A0B7AYD6</accession>
<keyword evidence="1" id="KW-1133">Transmembrane helix</keyword>
<proteinExistence type="predicted"/>
<reference evidence="2" key="1">
    <citation type="submission" date="2014-12" db="EMBL/GenBank/DDBJ databases">
        <title>Insight into the proteome of Arion vulgaris.</title>
        <authorList>
            <person name="Aradska J."/>
            <person name="Bulat T."/>
            <person name="Smidak R."/>
            <person name="Sarate P."/>
            <person name="Gangsoo J."/>
            <person name="Sialana F."/>
            <person name="Bilban M."/>
            <person name="Lubec G."/>
        </authorList>
    </citation>
    <scope>NUCLEOTIDE SEQUENCE</scope>
    <source>
        <tissue evidence="2">Skin</tissue>
    </source>
</reference>
<evidence type="ECO:0000256" key="1">
    <source>
        <dbReference type="SAM" id="Phobius"/>
    </source>
</evidence>
<feature type="transmembrane region" description="Helical" evidence="1">
    <location>
        <begin position="6"/>
        <end position="21"/>
    </location>
</feature>
<evidence type="ECO:0000313" key="2">
    <source>
        <dbReference type="EMBL" id="CEK85632.1"/>
    </source>
</evidence>
<protein>
    <submittedName>
        <fullName evidence="2">Uncharacterized protein</fullName>
    </submittedName>
</protein>